<evidence type="ECO:0000313" key="2">
    <source>
        <dbReference type="Proteomes" id="UP000661112"/>
    </source>
</evidence>
<comment type="caution">
    <text evidence="1">The sequence shown here is derived from an EMBL/GenBank/DDBJ whole genome shotgun (WGS) entry which is preliminary data.</text>
</comment>
<dbReference type="Proteomes" id="UP000661112">
    <property type="component" value="Unassembled WGS sequence"/>
</dbReference>
<reference evidence="1 2" key="1">
    <citation type="journal article" date="2020" name="ISME J.">
        <title>Comparative genomics reveals insights into cyanobacterial evolution and habitat adaptation.</title>
        <authorList>
            <person name="Chen M.Y."/>
            <person name="Teng W.K."/>
            <person name="Zhao L."/>
            <person name="Hu C.X."/>
            <person name="Zhou Y.K."/>
            <person name="Han B.P."/>
            <person name="Song L.R."/>
            <person name="Shu W.S."/>
        </authorList>
    </citation>
    <scope>NUCLEOTIDE SEQUENCE [LARGE SCALE GENOMIC DNA]</scope>
    <source>
        <strain evidence="1 2">FACHB-119</strain>
    </source>
</reference>
<accession>A0ABR8DC27</accession>
<evidence type="ECO:0000313" key="1">
    <source>
        <dbReference type="EMBL" id="MBD2504689.1"/>
    </source>
</evidence>
<dbReference type="RefSeq" id="WP_190478730.1">
    <property type="nucleotide sequence ID" value="NZ_JACJSG010000057.1"/>
</dbReference>
<proteinExistence type="predicted"/>
<dbReference type="EMBL" id="JACJSG010000057">
    <property type="protein sequence ID" value="MBD2504689.1"/>
    <property type="molecule type" value="Genomic_DNA"/>
</dbReference>
<organism evidence="1 2">
    <name type="scientific">Anabaena azotica FACHB-119</name>
    <dbReference type="NCBI Taxonomy" id="947527"/>
    <lineage>
        <taxon>Bacteria</taxon>
        <taxon>Bacillati</taxon>
        <taxon>Cyanobacteriota</taxon>
        <taxon>Cyanophyceae</taxon>
        <taxon>Nostocales</taxon>
        <taxon>Nostocaceae</taxon>
        <taxon>Anabaena</taxon>
        <taxon>Anabaena azotica</taxon>
    </lineage>
</organism>
<protein>
    <submittedName>
        <fullName evidence="1">Uncharacterized protein</fullName>
    </submittedName>
</protein>
<name>A0ABR8DC27_9NOST</name>
<sequence length="108" mass="12473">MKFFIPGANSLESEQNVYESIKLNLGKGRGVEFSERRIRMLKWRHDGKQYEAEVGEFTSFNNEPVIAILFDPQRKLYHVCTPNRGVLRDTSVLAGESSVIDFTDFDRE</sequence>
<gene>
    <name evidence="1" type="ORF">H6G83_29485</name>
</gene>
<keyword evidence="2" id="KW-1185">Reference proteome</keyword>